<name>A0A364NMQ2_9GAMM</name>
<dbReference type="AlphaFoldDB" id="A0A364NMQ2"/>
<protein>
    <submittedName>
        <fullName evidence="1">Uncharacterized protein</fullName>
    </submittedName>
</protein>
<evidence type="ECO:0000313" key="1">
    <source>
        <dbReference type="EMBL" id="RAU18332.1"/>
    </source>
</evidence>
<reference evidence="1 2" key="1">
    <citation type="submission" date="2018-06" db="EMBL/GenBank/DDBJ databases">
        <title>Nitrincola tibetense sp. nov., isolated from Lake XuguoCo on Tibetan Plateau.</title>
        <authorList>
            <person name="Xing P."/>
        </authorList>
    </citation>
    <scope>NUCLEOTIDE SEQUENCE [LARGE SCALE GENOMIC DNA]</scope>
    <source>
        <strain evidence="2">xg18</strain>
    </source>
</reference>
<comment type="caution">
    <text evidence="1">The sequence shown here is derived from an EMBL/GenBank/DDBJ whole genome shotgun (WGS) entry which is preliminary data.</text>
</comment>
<organism evidence="1 2">
    <name type="scientific">Nitrincola tibetensis</name>
    <dbReference type="NCBI Taxonomy" id="2219697"/>
    <lineage>
        <taxon>Bacteria</taxon>
        <taxon>Pseudomonadati</taxon>
        <taxon>Pseudomonadota</taxon>
        <taxon>Gammaproteobacteria</taxon>
        <taxon>Oceanospirillales</taxon>
        <taxon>Oceanospirillaceae</taxon>
        <taxon>Nitrincola</taxon>
    </lineage>
</organism>
<dbReference type="EMBL" id="QKRX01000005">
    <property type="protein sequence ID" value="RAU18332.1"/>
    <property type="molecule type" value="Genomic_DNA"/>
</dbReference>
<accession>A0A364NMQ2</accession>
<sequence>MQWYEGFMLPNYLATPRKVENQKEVHSMLFEQWNTAYDIVTEHNPDEVVSISSCNEYLSRQYDGLSTVLEYGYAYFRMVATMCHAAELIASAQPPTASTLTYPIDGKMLPQQLPSEVAFIASESYRADLLRNPKVQTWADVLEVLDNQIVEFSSESPNQFHFE</sequence>
<evidence type="ECO:0000313" key="2">
    <source>
        <dbReference type="Proteomes" id="UP000250744"/>
    </source>
</evidence>
<dbReference type="Proteomes" id="UP000250744">
    <property type="component" value="Unassembled WGS sequence"/>
</dbReference>
<gene>
    <name evidence="1" type="ORF">DN062_08870</name>
</gene>
<proteinExistence type="predicted"/>
<keyword evidence="2" id="KW-1185">Reference proteome</keyword>